<dbReference type="SUPFAM" id="SSF54001">
    <property type="entry name" value="Cysteine proteinases"/>
    <property type="match status" value="1"/>
</dbReference>
<dbReference type="PROSITE" id="PS50235">
    <property type="entry name" value="USP_3"/>
    <property type="match status" value="1"/>
</dbReference>
<evidence type="ECO:0000256" key="6">
    <source>
        <dbReference type="ARBA" id="ARBA00022807"/>
    </source>
</evidence>
<evidence type="ECO:0000256" key="3">
    <source>
        <dbReference type="ARBA" id="ARBA00022670"/>
    </source>
</evidence>
<evidence type="ECO:0000256" key="1">
    <source>
        <dbReference type="ARBA" id="ARBA00000707"/>
    </source>
</evidence>
<evidence type="ECO:0000313" key="11">
    <source>
        <dbReference type="EMBL" id="OWF41305.1"/>
    </source>
</evidence>
<organism evidence="11 12">
    <name type="scientific">Mizuhopecten yessoensis</name>
    <name type="common">Japanese scallop</name>
    <name type="synonym">Patinopecten yessoensis</name>
    <dbReference type="NCBI Taxonomy" id="6573"/>
    <lineage>
        <taxon>Eukaryota</taxon>
        <taxon>Metazoa</taxon>
        <taxon>Spiralia</taxon>
        <taxon>Lophotrochozoa</taxon>
        <taxon>Mollusca</taxon>
        <taxon>Bivalvia</taxon>
        <taxon>Autobranchia</taxon>
        <taxon>Pteriomorphia</taxon>
        <taxon>Pectinida</taxon>
        <taxon>Pectinoidea</taxon>
        <taxon>Pectinidae</taxon>
        <taxon>Mizuhopecten</taxon>
    </lineage>
</organism>
<keyword evidence="6 7" id="KW-0788">Thiol protease</keyword>
<evidence type="ECO:0000259" key="10">
    <source>
        <dbReference type="PROSITE" id="PS50235"/>
    </source>
</evidence>
<dbReference type="GO" id="GO:0005829">
    <property type="term" value="C:cytosol"/>
    <property type="evidence" value="ECO:0007669"/>
    <property type="project" value="TreeGrafter"/>
</dbReference>
<keyword evidence="9" id="KW-0812">Transmembrane</keyword>
<feature type="transmembrane region" description="Helical" evidence="9">
    <location>
        <begin position="87"/>
        <end position="111"/>
    </location>
</feature>
<feature type="compositionally biased region" description="Basic and acidic residues" evidence="8">
    <location>
        <begin position="352"/>
        <end position="367"/>
    </location>
</feature>
<dbReference type="InterPro" id="IPR038765">
    <property type="entry name" value="Papain-like_cys_pep_sf"/>
</dbReference>
<dbReference type="AlphaFoldDB" id="A0A210PXU7"/>
<keyword evidence="5 7" id="KW-0378">Hydrolase</keyword>
<evidence type="ECO:0000256" key="7">
    <source>
        <dbReference type="RuleBase" id="RU366025"/>
    </source>
</evidence>
<dbReference type="GO" id="GO:0005634">
    <property type="term" value="C:nucleus"/>
    <property type="evidence" value="ECO:0007669"/>
    <property type="project" value="TreeGrafter"/>
</dbReference>
<keyword evidence="3 7" id="KW-0645">Protease</keyword>
<evidence type="ECO:0000256" key="8">
    <source>
        <dbReference type="SAM" id="MobiDB-lite"/>
    </source>
</evidence>
<proteinExistence type="inferred from homology"/>
<dbReference type="InterPro" id="IPR028889">
    <property type="entry name" value="USP"/>
</dbReference>
<dbReference type="GO" id="GO:0004843">
    <property type="term" value="F:cysteine-type deubiquitinase activity"/>
    <property type="evidence" value="ECO:0007669"/>
    <property type="project" value="UniProtKB-UniRule"/>
</dbReference>
<dbReference type="GO" id="GO:0006508">
    <property type="term" value="P:proteolysis"/>
    <property type="evidence" value="ECO:0007669"/>
    <property type="project" value="UniProtKB-KW"/>
</dbReference>
<dbReference type="EMBL" id="NEDP02005411">
    <property type="protein sequence ID" value="OWF41305.1"/>
    <property type="molecule type" value="Genomic_DNA"/>
</dbReference>
<dbReference type="InterPro" id="IPR018200">
    <property type="entry name" value="USP_CS"/>
</dbReference>
<keyword evidence="4 7" id="KW-0833">Ubl conjugation pathway</keyword>
<feature type="transmembrane region" description="Helical" evidence="9">
    <location>
        <begin position="123"/>
        <end position="142"/>
    </location>
</feature>
<dbReference type="OrthoDB" id="6160766at2759"/>
<feature type="transmembrane region" description="Helical" evidence="9">
    <location>
        <begin position="7"/>
        <end position="26"/>
    </location>
</feature>
<evidence type="ECO:0000256" key="4">
    <source>
        <dbReference type="ARBA" id="ARBA00022786"/>
    </source>
</evidence>
<keyword evidence="9" id="KW-0472">Membrane</keyword>
<dbReference type="Pfam" id="PF00443">
    <property type="entry name" value="UCH"/>
    <property type="match status" value="1"/>
</dbReference>
<dbReference type="PANTHER" id="PTHR24006:SF888">
    <property type="entry name" value="UBIQUITIN CARBOXYL-TERMINAL HYDROLASE 30"/>
    <property type="match status" value="1"/>
</dbReference>
<name>A0A210PXU7_MIZYE</name>
<dbReference type="InterPro" id="IPR050164">
    <property type="entry name" value="Peptidase_C19"/>
</dbReference>
<evidence type="ECO:0000313" key="12">
    <source>
        <dbReference type="Proteomes" id="UP000242188"/>
    </source>
</evidence>
<accession>A0A210PXU7</accession>
<comment type="catalytic activity">
    <reaction evidence="1 7">
        <text>Thiol-dependent hydrolysis of ester, thioester, amide, peptide and isopeptide bonds formed by the C-terminal Gly of ubiquitin (a 76-residue protein attached to proteins as an intracellular targeting signal).</text>
        <dbReference type="EC" id="3.4.19.12"/>
    </reaction>
</comment>
<feature type="domain" description="USP" evidence="10">
    <location>
        <begin position="157"/>
        <end position="557"/>
    </location>
</feature>
<dbReference type="InterPro" id="IPR001394">
    <property type="entry name" value="Peptidase_C19_UCH"/>
</dbReference>
<feature type="region of interest" description="Disordered" evidence="8">
    <location>
        <begin position="338"/>
        <end position="375"/>
    </location>
</feature>
<dbReference type="Proteomes" id="UP000242188">
    <property type="component" value="Unassembled WGS sequence"/>
</dbReference>
<comment type="caution">
    <text evidence="11">The sequence shown here is derived from an EMBL/GenBank/DDBJ whole genome shotgun (WGS) entry which is preliminary data.</text>
</comment>
<dbReference type="PROSITE" id="PS00972">
    <property type="entry name" value="USP_1"/>
    <property type="match status" value="1"/>
</dbReference>
<reference evidence="11 12" key="1">
    <citation type="journal article" date="2017" name="Nat. Ecol. Evol.">
        <title>Scallop genome provides insights into evolution of bilaterian karyotype and development.</title>
        <authorList>
            <person name="Wang S."/>
            <person name="Zhang J."/>
            <person name="Jiao W."/>
            <person name="Li J."/>
            <person name="Xun X."/>
            <person name="Sun Y."/>
            <person name="Guo X."/>
            <person name="Huan P."/>
            <person name="Dong B."/>
            <person name="Zhang L."/>
            <person name="Hu X."/>
            <person name="Sun X."/>
            <person name="Wang J."/>
            <person name="Zhao C."/>
            <person name="Wang Y."/>
            <person name="Wang D."/>
            <person name="Huang X."/>
            <person name="Wang R."/>
            <person name="Lv J."/>
            <person name="Li Y."/>
            <person name="Zhang Z."/>
            <person name="Liu B."/>
            <person name="Lu W."/>
            <person name="Hui Y."/>
            <person name="Liang J."/>
            <person name="Zhou Z."/>
            <person name="Hou R."/>
            <person name="Li X."/>
            <person name="Liu Y."/>
            <person name="Li H."/>
            <person name="Ning X."/>
            <person name="Lin Y."/>
            <person name="Zhao L."/>
            <person name="Xing Q."/>
            <person name="Dou J."/>
            <person name="Li Y."/>
            <person name="Mao J."/>
            <person name="Guo H."/>
            <person name="Dou H."/>
            <person name="Li T."/>
            <person name="Mu C."/>
            <person name="Jiang W."/>
            <person name="Fu Q."/>
            <person name="Fu X."/>
            <person name="Miao Y."/>
            <person name="Liu J."/>
            <person name="Yu Q."/>
            <person name="Li R."/>
            <person name="Liao H."/>
            <person name="Li X."/>
            <person name="Kong Y."/>
            <person name="Jiang Z."/>
            <person name="Chourrout D."/>
            <person name="Li R."/>
            <person name="Bao Z."/>
        </authorList>
    </citation>
    <scope>NUCLEOTIDE SEQUENCE [LARGE SCALE GENOMIC DNA]</scope>
    <source>
        <strain evidence="11 12">PY_sf001</strain>
    </source>
</reference>
<keyword evidence="12" id="KW-1185">Reference proteome</keyword>
<dbReference type="PANTHER" id="PTHR24006">
    <property type="entry name" value="UBIQUITIN CARBOXYL-TERMINAL HYDROLASE"/>
    <property type="match status" value="1"/>
</dbReference>
<dbReference type="GO" id="GO:0016579">
    <property type="term" value="P:protein deubiquitination"/>
    <property type="evidence" value="ECO:0007669"/>
    <property type="project" value="InterPro"/>
</dbReference>
<feature type="compositionally biased region" description="Low complexity" evidence="8">
    <location>
        <begin position="338"/>
        <end position="350"/>
    </location>
</feature>
<dbReference type="PROSITE" id="PS00973">
    <property type="entry name" value="USP_2"/>
    <property type="match status" value="1"/>
</dbReference>
<evidence type="ECO:0000256" key="9">
    <source>
        <dbReference type="SAM" id="Phobius"/>
    </source>
</evidence>
<keyword evidence="9" id="KW-1133">Transmembrane helix</keyword>
<dbReference type="Gene3D" id="3.90.70.10">
    <property type="entry name" value="Cysteine proteinases"/>
    <property type="match status" value="1"/>
</dbReference>
<protein>
    <recommendedName>
        <fullName evidence="7">Ubiquitin carboxyl-terminal hydrolase</fullName>
        <ecNumber evidence="7">3.4.19.12</ecNumber>
    </recommendedName>
</protein>
<gene>
    <name evidence="11" type="ORF">KP79_PYT13142</name>
</gene>
<evidence type="ECO:0000256" key="5">
    <source>
        <dbReference type="ARBA" id="ARBA00022801"/>
    </source>
</evidence>
<evidence type="ECO:0000256" key="2">
    <source>
        <dbReference type="ARBA" id="ARBA00009085"/>
    </source>
</evidence>
<comment type="similarity">
    <text evidence="2 7">Belongs to the peptidase C19 family.</text>
</comment>
<sequence length="557" mass="63957">MAVTFTIIFEFAIVCYGCILCGGFPLGHVASPDMPSEFTSTGVHVNITDLQIPLTYCAQQYPDNTSPASFDVHHQAHEQGISPQNNWIILGIVFGVYILILIFLACLRKCLLQSSHKRQAKRVWINVFRIIRTIWRLIWDFLRKFCCCMSPEQRQVSGIPNIGNTCYMNAVLQVLCWTPNFKEQLRKATEVIDLPNPQGLDKDSATDERSVTSPRIDKSLLKLVDSVRAGKTVRKSLPNAILDDVRQLNDRIEGHNQQDSYELFNTIIAGLEDLIEERCNCDNQTEQLMNKSPVSRLFSGAFFTAFTYESCNHIETKFQRFTSIPVQIIPKTNLLSNNSSVKESSVPSNSQEAEKGDTDRQYQDNHSDAYNNCSDTEYTSLSDHRSASKHATDLLHHQYNEYGQLRKIDERLTYPEYLDVAPFCSSAFEVLDDHQTTMYRLYGVVCHIGSIKGGHYTSRVRTPVHVQHEEDLKERFLTHDWQDPEKYVENILSFWEEKQCEKKHNGQHRCGKNETSLEKAQSDIWYTISDTNVRKYPHDGHTALKESDAYILVYERV</sequence>
<dbReference type="EC" id="3.4.19.12" evidence="7"/>